<evidence type="ECO:0000256" key="1">
    <source>
        <dbReference type="ARBA" id="ARBA00022824"/>
    </source>
</evidence>
<evidence type="ECO:0000256" key="2">
    <source>
        <dbReference type="SAM" id="Coils"/>
    </source>
</evidence>
<dbReference type="InterPro" id="IPR011679">
    <property type="entry name" value="ERp29_C"/>
</dbReference>
<proteinExistence type="predicted"/>
<evidence type="ECO:0000259" key="5">
    <source>
        <dbReference type="Pfam" id="PF07912"/>
    </source>
</evidence>
<dbReference type="InterPro" id="IPR036356">
    <property type="entry name" value="ERp29_C_sf"/>
</dbReference>
<accession>A0A653DQ49</accession>
<dbReference type="Proteomes" id="UP000410492">
    <property type="component" value="Unassembled WGS sequence"/>
</dbReference>
<evidence type="ECO:0000259" key="4">
    <source>
        <dbReference type="Pfam" id="PF07749"/>
    </source>
</evidence>
<dbReference type="Pfam" id="PF07912">
    <property type="entry name" value="ERp29_N"/>
    <property type="match status" value="1"/>
</dbReference>
<feature type="chain" id="PRO_5024924563" description="Endoplasmic reticulum resident protein 29 C-terminal domain-containing protein" evidence="3">
    <location>
        <begin position="24"/>
        <end position="250"/>
    </location>
</feature>
<dbReference type="InterPro" id="IPR036249">
    <property type="entry name" value="Thioredoxin-like_sf"/>
</dbReference>
<feature type="coiled-coil region" evidence="2">
    <location>
        <begin position="163"/>
        <end position="190"/>
    </location>
</feature>
<keyword evidence="3" id="KW-0732">Signal</keyword>
<dbReference type="SUPFAM" id="SSF47933">
    <property type="entry name" value="ERP29 C domain-like"/>
    <property type="match status" value="1"/>
</dbReference>
<dbReference type="Gene3D" id="3.40.30.10">
    <property type="entry name" value="Glutaredoxin"/>
    <property type="match status" value="1"/>
</dbReference>
<evidence type="ECO:0008006" key="8">
    <source>
        <dbReference type="Google" id="ProtNLM"/>
    </source>
</evidence>
<dbReference type="EMBL" id="CAACVG010013591">
    <property type="protein sequence ID" value="VEN62140.1"/>
    <property type="molecule type" value="Genomic_DNA"/>
</dbReference>
<gene>
    <name evidence="6" type="ORF">CALMAC_LOCUS19327</name>
</gene>
<keyword evidence="7" id="KW-1185">Reference proteome</keyword>
<organism evidence="6 7">
    <name type="scientific">Callosobruchus maculatus</name>
    <name type="common">Southern cowpea weevil</name>
    <name type="synonym">Pulse bruchid</name>
    <dbReference type="NCBI Taxonomy" id="64391"/>
    <lineage>
        <taxon>Eukaryota</taxon>
        <taxon>Metazoa</taxon>
        <taxon>Ecdysozoa</taxon>
        <taxon>Arthropoda</taxon>
        <taxon>Hexapoda</taxon>
        <taxon>Insecta</taxon>
        <taxon>Pterygota</taxon>
        <taxon>Neoptera</taxon>
        <taxon>Endopterygota</taxon>
        <taxon>Coleoptera</taxon>
        <taxon>Polyphaga</taxon>
        <taxon>Cucujiformia</taxon>
        <taxon>Chrysomeloidea</taxon>
        <taxon>Chrysomelidae</taxon>
        <taxon>Bruchinae</taxon>
        <taxon>Bruchini</taxon>
        <taxon>Callosobruchus</taxon>
    </lineage>
</organism>
<dbReference type="AlphaFoldDB" id="A0A653DQ49"/>
<dbReference type="Gene3D" id="1.20.1150.12">
    <property type="entry name" value="Endoplasmic reticulum resident protein 29, C-terminal domain"/>
    <property type="match status" value="1"/>
</dbReference>
<feature type="domain" description="Endoplasmic reticulum resident protein 29 C-terminal" evidence="4">
    <location>
        <begin position="148"/>
        <end position="241"/>
    </location>
</feature>
<dbReference type="PANTHER" id="PTHR12211">
    <property type="entry name" value="ENDOPLASMIC RETICULUM PROTEIN ERP29"/>
    <property type="match status" value="1"/>
</dbReference>
<dbReference type="GO" id="GO:0009306">
    <property type="term" value="P:protein secretion"/>
    <property type="evidence" value="ECO:0007669"/>
    <property type="project" value="InterPro"/>
</dbReference>
<reference evidence="6 7" key="1">
    <citation type="submission" date="2019-01" db="EMBL/GenBank/DDBJ databases">
        <authorList>
            <person name="Sayadi A."/>
        </authorList>
    </citation>
    <scope>NUCLEOTIDE SEQUENCE [LARGE SCALE GENOMIC DNA]</scope>
</reference>
<keyword evidence="1" id="KW-0256">Endoplasmic reticulum</keyword>
<dbReference type="Pfam" id="PF07749">
    <property type="entry name" value="ERp29"/>
    <property type="match status" value="1"/>
</dbReference>
<feature type="signal peptide" evidence="3">
    <location>
        <begin position="1"/>
        <end position="23"/>
    </location>
</feature>
<dbReference type="OrthoDB" id="417262at2759"/>
<evidence type="ECO:0000256" key="3">
    <source>
        <dbReference type="SAM" id="SignalP"/>
    </source>
</evidence>
<dbReference type="InterPro" id="IPR016855">
    <property type="entry name" value="ERp29"/>
</dbReference>
<protein>
    <recommendedName>
        <fullName evidence="8">Endoplasmic reticulum resident protein 29 C-terminal domain-containing protein</fullName>
    </recommendedName>
</protein>
<dbReference type="PANTHER" id="PTHR12211:SF0">
    <property type="entry name" value="ENDOPLASMIC RETICULUM RESIDENT PROTEIN 29"/>
    <property type="match status" value="1"/>
</dbReference>
<dbReference type="FunFam" id="1.20.1150.12:FF:000001">
    <property type="entry name" value="Endoplasmic reticulum resident protein 29"/>
    <property type="match status" value="1"/>
</dbReference>
<evidence type="ECO:0000313" key="6">
    <source>
        <dbReference type="EMBL" id="VEN62140.1"/>
    </source>
</evidence>
<name>A0A653DQ49_CALMS</name>
<dbReference type="GO" id="GO:0005788">
    <property type="term" value="C:endoplasmic reticulum lumen"/>
    <property type="evidence" value="ECO:0007669"/>
    <property type="project" value="InterPro"/>
</dbReference>
<evidence type="ECO:0000313" key="7">
    <source>
        <dbReference type="Proteomes" id="UP000410492"/>
    </source>
</evidence>
<dbReference type="SUPFAM" id="SSF52833">
    <property type="entry name" value="Thioredoxin-like"/>
    <property type="match status" value="1"/>
</dbReference>
<dbReference type="InterPro" id="IPR012883">
    <property type="entry name" value="ERp29_N"/>
</dbReference>
<feature type="domain" description="ERp29 N-terminal" evidence="5">
    <location>
        <begin position="23"/>
        <end position="147"/>
    </location>
</feature>
<sequence length="250" mass="28800">MYKLVSHILLLAIFVTVFSSTEACKGCVNIDEFNFDKIVPKFEAVLVKLDAAYPYGDKHQVFTNLAEEIVDVKPLLLAQVGVKDYGDKENVDFAAKYGIKDKNDLPALRLFVQGEDEPFVFEKHMPWNEENLKKFIRDHTNIYLGLPGCLEAFDKLAEKFMESKDKKTIYKEAEMEANKLKNEREKTTAKTYLKFMEKVQNTSSTFVTLEIKRLEKIINEGKVSQKKKDEISRKLNILKSFSPPNVKTEL</sequence>
<keyword evidence="2" id="KW-0175">Coiled coil</keyword>